<feature type="active site" description="Nucleophile" evidence="5">
    <location>
        <position position="202"/>
    </location>
</feature>
<evidence type="ECO:0000313" key="8">
    <source>
        <dbReference type="Proteomes" id="UP000441389"/>
    </source>
</evidence>
<sequence>MKRWAKWTLGIAGLLAVLAAVDVAAFSPLRARLESVPEPAAARDVVIRRDRWGVPHVKGRTDADAAFGLAWAQSEDDFATLEQVLAGTRGRLGELTGAKGAAQDYAYHLLRIRADVDRGYDAKLSPQVRRVVEAYADGINLYAARHPEERHLPGLFPVTGRDIVSGFALTSPLFFGLDHTLGALAGDKPLPDDSNLGTEKGSNAFAVAPSRSTDGATRLILNSHQPWTGPVAWYEAHVTSGEGLDMAGGLFPIAPFPLTGHNRDLGWANTVNRPDLVDVYRLTLADGGKAYRFDGGTRPLGRQRVWLWVRFGPFVLPVPKTVYRAIQGPVIVNKAGAFAIRYGSIGEIRQVEQYYRLAKARDYGEWIAAMRMAAIPATNFVYADRTGRIAFFYNARFPERAPGFNWRGILPGDTSRDLWRRQLPFDSAPQLVAPPSGFLVNANNAPWLATQEGSNLKRTAYSPLLGVEENVTNRALRAVTLLSAMPKLGAADLWRVKMDTGFDPRSAERQYLEQVLRLDLHGSPDLARAQTLLRGWDGTLDGKGAADALAFIVIKFGLRAIYHNEPPPPPREALADAVKRLTGSFGRLDPPLGDLVRLRRSSRDLPLTGGPGALRAIYTHYDQDGRLVGDLGDSFIMLVTWDASGKVRAQSIHQFGAATSRPDSPHFADQAPLFARGLLKPAWFREDELAPNIVCAYRPAQPRRC</sequence>
<dbReference type="AlphaFoldDB" id="A0A6I4IYG0"/>
<feature type="binding site" evidence="6">
    <location>
        <position position="277"/>
    </location>
    <ligand>
        <name>Ca(2+)</name>
        <dbReference type="ChEBI" id="CHEBI:29108"/>
    </ligand>
</feature>
<dbReference type="GO" id="GO:0046872">
    <property type="term" value="F:metal ion binding"/>
    <property type="evidence" value="ECO:0007669"/>
    <property type="project" value="UniProtKB-KW"/>
</dbReference>
<evidence type="ECO:0000313" key="7">
    <source>
        <dbReference type="EMBL" id="MVO77185.1"/>
    </source>
</evidence>
<dbReference type="CDD" id="cd01936">
    <property type="entry name" value="Ntn_CA"/>
    <property type="match status" value="1"/>
</dbReference>
<keyword evidence="6" id="KW-0106">Calcium</keyword>
<comment type="cofactor">
    <cofactor evidence="6">
        <name>Ca(2+)</name>
        <dbReference type="ChEBI" id="CHEBI:29108"/>
    </cofactor>
    <text evidence="6">Binds 1 Ca(2+) ion per dimer.</text>
</comment>
<dbReference type="GO" id="GO:0017000">
    <property type="term" value="P:antibiotic biosynthetic process"/>
    <property type="evidence" value="ECO:0007669"/>
    <property type="project" value="InterPro"/>
</dbReference>
<dbReference type="RefSeq" id="WP_157026159.1">
    <property type="nucleotide sequence ID" value="NZ_WQMS01000006.1"/>
</dbReference>
<feature type="binding site" evidence="6">
    <location>
        <position position="278"/>
    </location>
    <ligand>
        <name>Ca(2+)</name>
        <dbReference type="ChEBI" id="CHEBI:29108"/>
    </ligand>
</feature>
<name>A0A6I4IYG0_9SPHN</name>
<dbReference type="InterPro" id="IPR014395">
    <property type="entry name" value="Pen/GL7ACA/AHL_acylase"/>
</dbReference>
<organism evidence="7 8">
    <name type="scientific">Sphingomonas horti</name>
    <dbReference type="NCBI Taxonomy" id="2682842"/>
    <lineage>
        <taxon>Bacteria</taxon>
        <taxon>Pseudomonadati</taxon>
        <taxon>Pseudomonadota</taxon>
        <taxon>Alphaproteobacteria</taxon>
        <taxon>Sphingomonadales</taxon>
        <taxon>Sphingomonadaceae</taxon>
        <taxon>Sphingomonas</taxon>
    </lineage>
</organism>
<dbReference type="Proteomes" id="UP000441389">
    <property type="component" value="Unassembled WGS sequence"/>
</dbReference>
<evidence type="ECO:0000256" key="4">
    <source>
        <dbReference type="ARBA" id="ARBA00023145"/>
    </source>
</evidence>
<dbReference type="Gene3D" id="1.10.439.10">
    <property type="entry name" value="Penicillin Amidohydrolase, domain 1"/>
    <property type="match status" value="1"/>
</dbReference>
<dbReference type="InterPro" id="IPR002692">
    <property type="entry name" value="S45"/>
</dbReference>
<reference evidence="7 8" key="1">
    <citation type="submission" date="2019-12" db="EMBL/GenBank/DDBJ databases">
        <authorList>
            <person name="Huq M.A."/>
        </authorList>
    </citation>
    <scope>NUCLEOTIDE SEQUENCE [LARGE SCALE GENOMIC DNA]</scope>
    <source>
        <strain evidence="7 8">MAH-20</strain>
    </source>
</reference>
<keyword evidence="8" id="KW-1185">Reference proteome</keyword>
<gene>
    <name evidence="7" type="ORF">GON01_04425</name>
</gene>
<evidence type="ECO:0000256" key="1">
    <source>
        <dbReference type="ARBA" id="ARBA00006586"/>
    </source>
</evidence>
<dbReference type="InterPro" id="IPR043147">
    <property type="entry name" value="Penicillin_amidase_A-knob"/>
</dbReference>
<comment type="caution">
    <text evidence="7">The sequence shown here is derived from an EMBL/GenBank/DDBJ whole genome shotgun (WGS) entry which is preliminary data.</text>
</comment>
<dbReference type="SUPFAM" id="SSF56235">
    <property type="entry name" value="N-terminal nucleophile aminohydrolases (Ntn hydrolases)"/>
    <property type="match status" value="1"/>
</dbReference>
<protein>
    <submittedName>
        <fullName evidence="7">Acylase</fullName>
    </submittedName>
</protein>
<keyword evidence="6" id="KW-0479">Metal-binding</keyword>
<dbReference type="InterPro" id="IPR043146">
    <property type="entry name" value="Penicillin_amidase_N_B-knob"/>
</dbReference>
<evidence type="ECO:0000256" key="5">
    <source>
        <dbReference type="PIRSR" id="PIRSR001227-1"/>
    </source>
</evidence>
<keyword evidence="3" id="KW-0378">Hydrolase</keyword>
<evidence type="ECO:0000256" key="2">
    <source>
        <dbReference type="ARBA" id="ARBA00022729"/>
    </source>
</evidence>
<evidence type="ECO:0000256" key="6">
    <source>
        <dbReference type="PIRSR" id="PIRSR001227-2"/>
    </source>
</evidence>
<dbReference type="GO" id="GO:0016811">
    <property type="term" value="F:hydrolase activity, acting on carbon-nitrogen (but not peptide) bonds, in linear amides"/>
    <property type="evidence" value="ECO:0007669"/>
    <property type="project" value="InterPro"/>
</dbReference>
<feature type="binding site" evidence="6">
    <location>
        <position position="275"/>
    </location>
    <ligand>
        <name>Ca(2+)</name>
        <dbReference type="ChEBI" id="CHEBI:29108"/>
    </ligand>
</feature>
<comment type="similarity">
    <text evidence="1">Belongs to the peptidase S45 family.</text>
</comment>
<evidence type="ECO:0000256" key="3">
    <source>
        <dbReference type="ARBA" id="ARBA00022801"/>
    </source>
</evidence>
<dbReference type="EMBL" id="WQMS01000006">
    <property type="protein sequence ID" value="MVO77185.1"/>
    <property type="molecule type" value="Genomic_DNA"/>
</dbReference>
<dbReference type="Gene3D" id="2.30.120.10">
    <property type="match status" value="1"/>
</dbReference>
<keyword evidence="4" id="KW-0865">Zymogen</keyword>
<keyword evidence="2" id="KW-0732">Signal</keyword>
<dbReference type="Pfam" id="PF01804">
    <property type="entry name" value="Penicil_amidase"/>
    <property type="match status" value="1"/>
</dbReference>
<dbReference type="InterPro" id="IPR023343">
    <property type="entry name" value="Penicillin_amidase_dom1"/>
</dbReference>
<dbReference type="Gene3D" id="3.60.20.10">
    <property type="entry name" value="Glutamine Phosphoribosylpyrophosphate, subunit 1, domain 1"/>
    <property type="match status" value="1"/>
</dbReference>
<dbReference type="PIRSF" id="PIRSF001227">
    <property type="entry name" value="Pen_acylase"/>
    <property type="match status" value="1"/>
</dbReference>
<accession>A0A6I4IYG0</accession>
<dbReference type="Gene3D" id="1.10.1400.10">
    <property type="match status" value="1"/>
</dbReference>
<dbReference type="PANTHER" id="PTHR34218:SF3">
    <property type="entry name" value="ACYL-HOMOSERINE LACTONE ACYLASE PVDQ"/>
    <property type="match status" value="1"/>
</dbReference>
<proteinExistence type="inferred from homology"/>
<dbReference type="PANTHER" id="PTHR34218">
    <property type="entry name" value="PEPTIDASE S45 PENICILLIN AMIDASE"/>
    <property type="match status" value="1"/>
</dbReference>
<dbReference type="InterPro" id="IPR029055">
    <property type="entry name" value="Ntn_hydrolases_N"/>
</dbReference>